<name>A0A1M5GH53_9BACI</name>
<dbReference type="InterPro" id="IPR016667">
    <property type="entry name" value="Caps_polysacc_synth_CpsB/CapC"/>
</dbReference>
<reference evidence="6 7" key="1">
    <citation type="submission" date="2016-11" db="EMBL/GenBank/DDBJ databases">
        <authorList>
            <person name="Jaros S."/>
            <person name="Januszkiewicz K."/>
            <person name="Wedrychowicz H."/>
        </authorList>
    </citation>
    <scope>NUCLEOTIDE SEQUENCE [LARGE SCALE GENOMIC DNA]</scope>
    <source>
        <strain evidence="6 7">IBRC-M 10683</strain>
    </source>
</reference>
<dbReference type="SUPFAM" id="SSF89550">
    <property type="entry name" value="PHP domain-like"/>
    <property type="match status" value="1"/>
</dbReference>
<dbReference type="Pfam" id="PF19567">
    <property type="entry name" value="CpsB_CapC"/>
    <property type="match status" value="1"/>
</dbReference>
<evidence type="ECO:0000256" key="4">
    <source>
        <dbReference type="ARBA" id="ARBA00051722"/>
    </source>
</evidence>
<evidence type="ECO:0000256" key="2">
    <source>
        <dbReference type="ARBA" id="ARBA00022801"/>
    </source>
</evidence>
<dbReference type="Proteomes" id="UP000183988">
    <property type="component" value="Unassembled WGS sequence"/>
</dbReference>
<keyword evidence="2 5" id="KW-0378">Hydrolase</keyword>
<keyword evidence="7" id="KW-1185">Reference proteome</keyword>
<protein>
    <recommendedName>
        <fullName evidence="5">Tyrosine-protein phosphatase</fullName>
        <ecNumber evidence="5">3.1.3.48</ecNumber>
    </recommendedName>
</protein>
<keyword evidence="3 5" id="KW-0904">Protein phosphatase</keyword>
<evidence type="ECO:0000256" key="3">
    <source>
        <dbReference type="ARBA" id="ARBA00022912"/>
    </source>
</evidence>
<dbReference type="PANTHER" id="PTHR39181">
    <property type="entry name" value="TYROSINE-PROTEIN PHOSPHATASE YWQE"/>
    <property type="match status" value="1"/>
</dbReference>
<comment type="similarity">
    <text evidence="1 5">Belongs to the metallo-dependent hydrolases superfamily. CpsB/CapC family.</text>
</comment>
<evidence type="ECO:0000256" key="5">
    <source>
        <dbReference type="PIRNR" id="PIRNR016557"/>
    </source>
</evidence>
<comment type="catalytic activity">
    <reaction evidence="4 5">
        <text>O-phospho-L-tyrosyl-[protein] + H2O = L-tyrosyl-[protein] + phosphate</text>
        <dbReference type="Rhea" id="RHEA:10684"/>
        <dbReference type="Rhea" id="RHEA-COMP:10136"/>
        <dbReference type="Rhea" id="RHEA-COMP:20101"/>
        <dbReference type="ChEBI" id="CHEBI:15377"/>
        <dbReference type="ChEBI" id="CHEBI:43474"/>
        <dbReference type="ChEBI" id="CHEBI:46858"/>
        <dbReference type="ChEBI" id="CHEBI:61978"/>
        <dbReference type="EC" id="3.1.3.48"/>
    </reaction>
</comment>
<gene>
    <name evidence="6" type="ORF">SAMN05216225_10137</name>
</gene>
<sequence length="258" mass="29206">MIDIHSHILPGFDNGARTEDESIAMVHKAMSEGIDKIILTPSYISGESLVNPDQIFEAVSLLDNKLYEMNVPVKVYPGQLIHVYGEISTDLENGDLLPLNHKSQYVLIKLPNSHVPQYIEKLFFDIQIKGYTPVIAQPELNQELMEKPNVLYYLVKSGALTQVNTGSIAGKNGKKIQKLSLDLLERNLIHFLGTDATRPSRNGFFMKDALRLINKEFGDVVTYQLKSNNEAILEGMPISKKEPIYFESKKIWKIFSRN</sequence>
<dbReference type="EC" id="3.1.3.48" evidence="5"/>
<dbReference type="Gene3D" id="3.20.20.140">
    <property type="entry name" value="Metal-dependent hydrolases"/>
    <property type="match status" value="1"/>
</dbReference>
<organism evidence="6 7">
    <name type="scientific">Ornithinibacillus halophilus</name>
    <dbReference type="NCBI Taxonomy" id="930117"/>
    <lineage>
        <taxon>Bacteria</taxon>
        <taxon>Bacillati</taxon>
        <taxon>Bacillota</taxon>
        <taxon>Bacilli</taxon>
        <taxon>Bacillales</taxon>
        <taxon>Bacillaceae</taxon>
        <taxon>Ornithinibacillus</taxon>
    </lineage>
</organism>
<evidence type="ECO:0000313" key="7">
    <source>
        <dbReference type="Proteomes" id="UP000183988"/>
    </source>
</evidence>
<dbReference type="AlphaFoldDB" id="A0A1M5GH53"/>
<dbReference type="STRING" id="930117.SAMN05216225_10137"/>
<dbReference type="PANTHER" id="PTHR39181:SF1">
    <property type="entry name" value="TYROSINE-PROTEIN PHOSPHATASE YWQE"/>
    <property type="match status" value="1"/>
</dbReference>
<proteinExistence type="inferred from homology"/>
<dbReference type="GO" id="GO:0030145">
    <property type="term" value="F:manganese ion binding"/>
    <property type="evidence" value="ECO:0007669"/>
    <property type="project" value="UniProtKB-UniRule"/>
</dbReference>
<dbReference type="EMBL" id="FQVW01000013">
    <property type="protein sequence ID" value="SHG03018.1"/>
    <property type="molecule type" value="Genomic_DNA"/>
</dbReference>
<dbReference type="PIRSF" id="PIRSF016557">
    <property type="entry name" value="Caps_synth_CpsB"/>
    <property type="match status" value="1"/>
</dbReference>
<dbReference type="OrthoDB" id="9788539at2"/>
<accession>A0A1M5GH53</accession>
<dbReference type="RefSeq" id="WP_072889589.1">
    <property type="nucleotide sequence ID" value="NZ_FQVW01000013.1"/>
</dbReference>
<evidence type="ECO:0000313" key="6">
    <source>
        <dbReference type="EMBL" id="SHG03018.1"/>
    </source>
</evidence>
<evidence type="ECO:0000256" key="1">
    <source>
        <dbReference type="ARBA" id="ARBA00005750"/>
    </source>
</evidence>
<dbReference type="GO" id="GO:0004725">
    <property type="term" value="F:protein tyrosine phosphatase activity"/>
    <property type="evidence" value="ECO:0007669"/>
    <property type="project" value="UniProtKB-UniRule"/>
</dbReference>
<dbReference type="InterPro" id="IPR016195">
    <property type="entry name" value="Pol/histidinol_Pase-like"/>
</dbReference>